<proteinExistence type="predicted"/>
<evidence type="ECO:0000313" key="1">
    <source>
        <dbReference type="EMBL" id="SEG90193.1"/>
    </source>
</evidence>
<evidence type="ECO:0000313" key="2">
    <source>
        <dbReference type="Proteomes" id="UP000236723"/>
    </source>
</evidence>
<sequence>MRVDARSSAPDRAMGEMTINDRSLNLVRISRTVYIVYMKPDDTFWREVSGRKSVNKLSGKYLKATVDDMNLKELTAFMDYKGMLGKMLRSAGTVTKGTLAMINWNPAITLKDRVIGDVHVATIGRPYVLQIESRDDKEQLDFTGHGVPVNVTSPPPNMVTDIDVLRKLVGGTGHLPLGA</sequence>
<gene>
    <name evidence="1" type="ORF">SAMN04489712_12565</name>
</gene>
<protein>
    <recommendedName>
        <fullName evidence="3">DUF4412 domain-containing protein</fullName>
    </recommendedName>
</protein>
<reference evidence="2" key="1">
    <citation type="submission" date="2016-10" db="EMBL/GenBank/DDBJ databases">
        <authorList>
            <person name="Varghese N."/>
            <person name="Submissions S."/>
        </authorList>
    </citation>
    <scope>NUCLEOTIDE SEQUENCE [LARGE SCALE GENOMIC DNA]</scope>
    <source>
        <strain evidence="2">DSM 43163</strain>
    </source>
</reference>
<keyword evidence="2" id="KW-1185">Reference proteome</keyword>
<organism evidence="1 2">
    <name type="scientific">Thermomonospora echinospora</name>
    <dbReference type="NCBI Taxonomy" id="1992"/>
    <lineage>
        <taxon>Bacteria</taxon>
        <taxon>Bacillati</taxon>
        <taxon>Actinomycetota</taxon>
        <taxon>Actinomycetes</taxon>
        <taxon>Streptosporangiales</taxon>
        <taxon>Thermomonosporaceae</taxon>
        <taxon>Thermomonospora</taxon>
    </lineage>
</organism>
<accession>A0A1H6DZD2</accession>
<dbReference type="Proteomes" id="UP000236723">
    <property type="component" value="Unassembled WGS sequence"/>
</dbReference>
<name>A0A1H6DZD2_9ACTN</name>
<evidence type="ECO:0008006" key="3">
    <source>
        <dbReference type="Google" id="ProtNLM"/>
    </source>
</evidence>
<dbReference type="AlphaFoldDB" id="A0A1H6DZD2"/>
<dbReference type="EMBL" id="FNVO01000025">
    <property type="protein sequence ID" value="SEG90193.1"/>
    <property type="molecule type" value="Genomic_DNA"/>
</dbReference>